<dbReference type="PROSITE" id="PS50075">
    <property type="entry name" value="CARRIER"/>
    <property type="match status" value="1"/>
</dbReference>
<reference evidence="5 7" key="2">
    <citation type="submission" date="2018-03" db="EMBL/GenBank/DDBJ databases">
        <title>Genomic Encyclopedia of Archaeal and Bacterial Type Strains, Phase II (KMG-II): from individual species to whole genera.</title>
        <authorList>
            <person name="Goeker M."/>
        </authorList>
    </citation>
    <scope>NUCLEOTIDE SEQUENCE [LARGE SCALE GENOMIC DNA]</scope>
    <source>
        <strain evidence="5 7">DSM 25227</strain>
    </source>
</reference>
<dbReference type="InterPro" id="IPR009081">
    <property type="entry name" value="PP-bd_ACP"/>
</dbReference>
<dbReference type="SUPFAM" id="SSF47336">
    <property type="entry name" value="ACP-like"/>
    <property type="match status" value="1"/>
</dbReference>
<dbReference type="EMBL" id="UETC01000001">
    <property type="protein sequence ID" value="SSA38455.1"/>
    <property type="molecule type" value="Genomic_DNA"/>
</dbReference>
<evidence type="ECO:0000313" key="7">
    <source>
        <dbReference type="Proteomes" id="UP000245839"/>
    </source>
</evidence>
<evidence type="ECO:0000256" key="3">
    <source>
        <dbReference type="ARBA" id="ARBA00022553"/>
    </source>
</evidence>
<dbReference type="RefSeq" id="WP_109562755.1">
    <property type="nucleotide sequence ID" value="NZ_QGDJ01000001.1"/>
</dbReference>
<evidence type="ECO:0000313" key="5">
    <source>
        <dbReference type="EMBL" id="PWJ22177.1"/>
    </source>
</evidence>
<keyword evidence="7" id="KW-1185">Reference proteome</keyword>
<dbReference type="Gene3D" id="3.30.559.30">
    <property type="entry name" value="Nonribosomal peptide synthetase, condensation domain"/>
    <property type="match status" value="1"/>
</dbReference>
<dbReference type="CDD" id="cd19531">
    <property type="entry name" value="LCL_NRPS-like"/>
    <property type="match status" value="1"/>
</dbReference>
<accession>A0A2Y9A2E7</accession>
<dbReference type="SUPFAM" id="SSF56801">
    <property type="entry name" value="Acetyl-CoA synthetase-like"/>
    <property type="match status" value="1"/>
</dbReference>
<dbReference type="AlphaFoldDB" id="A0A2Y9A2E7"/>
<dbReference type="GO" id="GO:0005737">
    <property type="term" value="C:cytoplasm"/>
    <property type="evidence" value="ECO:0007669"/>
    <property type="project" value="TreeGrafter"/>
</dbReference>
<comment type="cofactor">
    <cofactor evidence="1">
        <name>pantetheine 4'-phosphate</name>
        <dbReference type="ChEBI" id="CHEBI:47942"/>
    </cofactor>
</comment>
<feature type="domain" description="Carrier" evidence="4">
    <location>
        <begin position="549"/>
        <end position="624"/>
    </location>
</feature>
<dbReference type="OrthoDB" id="9778690at2"/>
<organism evidence="6 8">
    <name type="scientific">Jannaschia seohaensis</name>
    <dbReference type="NCBI Taxonomy" id="475081"/>
    <lineage>
        <taxon>Bacteria</taxon>
        <taxon>Pseudomonadati</taxon>
        <taxon>Pseudomonadota</taxon>
        <taxon>Alphaproteobacteria</taxon>
        <taxon>Rhodobacterales</taxon>
        <taxon>Roseobacteraceae</taxon>
        <taxon>Jannaschia</taxon>
    </lineage>
</organism>
<dbReference type="Gene3D" id="1.10.1200.10">
    <property type="entry name" value="ACP-like"/>
    <property type="match status" value="1"/>
</dbReference>
<dbReference type="GO" id="GO:0003824">
    <property type="term" value="F:catalytic activity"/>
    <property type="evidence" value="ECO:0007669"/>
    <property type="project" value="InterPro"/>
</dbReference>
<keyword evidence="3" id="KW-0597">Phosphoprotein</keyword>
<dbReference type="PANTHER" id="PTHR45527">
    <property type="entry name" value="NONRIBOSOMAL PEPTIDE SYNTHETASE"/>
    <property type="match status" value="1"/>
</dbReference>
<dbReference type="Gene3D" id="3.40.50.1820">
    <property type="entry name" value="alpha/beta hydrolase"/>
    <property type="match status" value="1"/>
</dbReference>
<dbReference type="InterPro" id="IPR045851">
    <property type="entry name" value="AMP-bd_C_sf"/>
</dbReference>
<name>A0A2Y9A2E7_9RHOB</name>
<dbReference type="InterPro" id="IPR036736">
    <property type="entry name" value="ACP-like_sf"/>
</dbReference>
<dbReference type="GO" id="GO:0031177">
    <property type="term" value="F:phosphopantetheine binding"/>
    <property type="evidence" value="ECO:0007669"/>
    <property type="project" value="InterPro"/>
</dbReference>
<dbReference type="SUPFAM" id="SSF53474">
    <property type="entry name" value="alpha/beta-Hydrolases"/>
    <property type="match status" value="1"/>
</dbReference>
<dbReference type="InterPro" id="IPR001242">
    <property type="entry name" value="Condensation_dom"/>
</dbReference>
<dbReference type="Pfam" id="PF00975">
    <property type="entry name" value="Thioesterase"/>
    <property type="match status" value="1"/>
</dbReference>
<sequence>MSVRDPQADPVLAEFPLSAGQTRCWIIDRANPGTITLNVAVRWEVTGPLREAELEQAFRQVIARHEILRTAFAETESGPVQRVHASAPFQLSLVDLRRVPAEDQMARVDAIARETAAEPFDLSKPGLIRATLVRLAAERAILCFCVHQNCFDGFSIRVLGREIGAALTGMPLPEPELQYGDFTLWQREMLEATGDQDLAYWTETLAGMPYFEMPPDHPRPARSGGEAGIVARDLPEGFGPALAEAARKAGVSPFTLGCAVFGAALHRITGATDLAFGTQIAGRMDTELEPLIGIFINNLALRQRPAPAATLAEHIASLRPVIEGALIHQTLPFNRLVEALNPPRDPARTPLISINFNLQSVFMETRRYGEVEMRSMASHAPGVLYDLDLAVMERPSGWQIVLEYAAPLFERETAQAILDTVVAAFDMALSAPETRLADLPLHGAPRLVGEAMTVSGPLAEIETALAAHPSVAEAVAVADGDGAFGFVTPAATGTFPLERLPEALLSDLGEPRLTGVSVLAALPRTQSGAPDRAALRVPARRAAVAVPDARMAETLAVLRADWAELLGVAEVPATGHFFDLGGHSLLVLRLLARLRDRWGVAIDLPELYEAPVLSDFAALVAARRGAAPTATPRDDGLMRLKRDGAGTPFTAVNNAATATALSTLPGFDRPVACIRLPADAPPLAEDTPFEAVARSYADQMRALQPEGPYLLYGNCVHGNLALETARVLHDQGARVAVAMKDVWEPGYVAGFAHDAGLARQDRRHSLRLRLRYWREGEMSTAALLGSYGIFHRTGLLRALRALRLVGHANRTDLEAAQEAFILTMSRARDRYRPAPVDFPVLHIVTDATPRGGRFSPSIGWEAVIGPDHLTTVHLDRVYVSRSKRIGVEEMAAEIEAFAGAQT</sequence>
<dbReference type="GO" id="GO:0043041">
    <property type="term" value="P:amino acid activation for nonribosomal peptide biosynthetic process"/>
    <property type="evidence" value="ECO:0007669"/>
    <property type="project" value="TreeGrafter"/>
</dbReference>
<dbReference type="Gene3D" id="3.30.300.30">
    <property type="match status" value="1"/>
</dbReference>
<dbReference type="InterPro" id="IPR020806">
    <property type="entry name" value="PKS_PP-bd"/>
</dbReference>
<dbReference type="PROSITE" id="PS00012">
    <property type="entry name" value="PHOSPHOPANTETHEINE"/>
    <property type="match status" value="1"/>
</dbReference>
<dbReference type="PANTHER" id="PTHR45527:SF1">
    <property type="entry name" value="FATTY ACID SYNTHASE"/>
    <property type="match status" value="1"/>
</dbReference>
<reference evidence="6 8" key="1">
    <citation type="submission" date="2016-10" db="EMBL/GenBank/DDBJ databases">
        <authorList>
            <person name="Cai Z."/>
        </authorList>
    </citation>
    <scope>NUCLEOTIDE SEQUENCE [LARGE SCALE GENOMIC DNA]</scope>
    <source>
        <strain evidence="6 8">DSM 25227</strain>
    </source>
</reference>
<dbReference type="GO" id="GO:0044550">
    <property type="term" value="P:secondary metabolite biosynthetic process"/>
    <property type="evidence" value="ECO:0007669"/>
    <property type="project" value="TreeGrafter"/>
</dbReference>
<dbReference type="InterPro" id="IPR001031">
    <property type="entry name" value="Thioesterase"/>
</dbReference>
<dbReference type="SUPFAM" id="SSF52777">
    <property type="entry name" value="CoA-dependent acyltransferases"/>
    <property type="match status" value="2"/>
</dbReference>
<evidence type="ECO:0000256" key="1">
    <source>
        <dbReference type="ARBA" id="ARBA00001957"/>
    </source>
</evidence>
<dbReference type="InterPro" id="IPR029058">
    <property type="entry name" value="AB_hydrolase_fold"/>
</dbReference>
<dbReference type="InterPro" id="IPR025110">
    <property type="entry name" value="AMP-bd_C"/>
</dbReference>
<dbReference type="InterPro" id="IPR023213">
    <property type="entry name" value="CAT-like_dom_sf"/>
</dbReference>
<dbReference type="Pfam" id="PF13193">
    <property type="entry name" value="AMP-binding_C"/>
    <property type="match status" value="1"/>
</dbReference>
<evidence type="ECO:0000256" key="2">
    <source>
        <dbReference type="ARBA" id="ARBA00022450"/>
    </source>
</evidence>
<dbReference type="Proteomes" id="UP000251571">
    <property type="component" value="Unassembled WGS sequence"/>
</dbReference>
<gene>
    <name evidence="5" type="ORF">BCF38_101587</name>
    <name evidence="6" type="ORF">SAMN05421539_101587</name>
</gene>
<proteinExistence type="predicted"/>
<dbReference type="Pfam" id="PF00550">
    <property type="entry name" value="PP-binding"/>
    <property type="match status" value="1"/>
</dbReference>
<dbReference type="Gene3D" id="3.30.559.10">
    <property type="entry name" value="Chloramphenicol acetyltransferase-like domain"/>
    <property type="match status" value="1"/>
</dbReference>
<evidence type="ECO:0000313" key="8">
    <source>
        <dbReference type="Proteomes" id="UP000251571"/>
    </source>
</evidence>
<dbReference type="EMBL" id="QGDJ01000001">
    <property type="protein sequence ID" value="PWJ22177.1"/>
    <property type="molecule type" value="Genomic_DNA"/>
</dbReference>
<dbReference type="Proteomes" id="UP000245839">
    <property type="component" value="Unassembled WGS sequence"/>
</dbReference>
<dbReference type="InterPro" id="IPR006162">
    <property type="entry name" value="Ppantetheine_attach_site"/>
</dbReference>
<evidence type="ECO:0000259" key="4">
    <source>
        <dbReference type="PROSITE" id="PS50075"/>
    </source>
</evidence>
<dbReference type="Pfam" id="PF00668">
    <property type="entry name" value="Condensation"/>
    <property type="match status" value="1"/>
</dbReference>
<keyword evidence="2" id="KW-0596">Phosphopantetheine</keyword>
<protein>
    <submittedName>
        <fullName evidence="5 6">AMP-binding enzyme</fullName>
    </submittedName>
</protein>
<evidence type="ECO:0000313" key="6">
    <source>
        <dbReference type="EMBL" id="SSA38455.1"/>
    </source>
</evidence>
<dbReference type="SMART" id="SM00823">
    <property type="entry name" value="PKS_PP"/>
    <property type="match status" value="1"/>
</dbReference>